<dbReference type="Pfam" id="PF08843">
    <property type="entry name" value="AbiEii"/>
    <property type="match status" value="1"/>
</dbReference>
<organism evidence="1 2">
    <name type="scientific">Streptomyces scabiei (strain 87.22)</name>
    <dbReference type="NCBI Taxonomy" id="680198"/>
    <lineage>
        <taxon>Bacteria</taxon>
        <taxon>Bacillati</taxon>
        <taxon>Actinomycetota</taxon>
        <taxon>Actinomycetes</taxon>
        <taxon>Kitasatosporales</taxon>
        <taxon>Streptomycetaceae</taxon>
        <taxon>Streptomyces</taxon>
    </lineage>
</organism>
<evidence type="ECO:0008006" key="3">
    <source>
        <dbReference type="Google" id="ProtNLM"/>
    </source>
</evidence>
<dbReference type="InterPro" id="IPR014942">
    <property type="entry name" value="AbiEii"/>
</dbReference>
<proteinExistence type="predicted"/>
<dbReference type="STRING" id="680198.SCAB_63531"/>
<dbReference type="AlphaFoldDB" id="C9ZCG2"/>
<keyword evidence="2" id="KW-1185">Reference proteome</keyword>
<gene>
    <name evidence="1" type="ordered locus">SCAB_63531</name>
</gene>
<dbReference type="eggNOG" id="ENOG5030G19">
    <property type="taxonomic scope" value="Bacteria"/>
</dbReference>
<evidence type="ECO:0000313" key="2">
    <source>
        <dbReference type="Proteomes" id="UP000001444"/>
    </source>
</evidence>
<name>C9ZCG2_STRSW</name>
<dbReference type="Proteomes" id="UP000001444">
    <property type="component" value="Chromosome"/>
</dbReference>
<evidence type="ECO:0000313" key="1">
    <source>
        <dbReference type="EMBL" id="CBG73362.1"/>
    </source>
</evidence>
<sequence>MTGSGPWRAAHRAVLDHLLRLVADSPLGGDLVLRGSMVMPAWVGEAAREPADLDWIVPRPLLVPVDDAHPYPYVEGLDVVQQWPEAAGGAGRYEIWTFEEFDTGGLRPAVPPDGLHWVVGAEPEEHPPHLAVLDLVRERPVAAPGVVLDVSAARPDGTWTYTEYETPGTRLTVPWTAEGLPPGEARLDFARDERLPELPVWTAIPRGDGSGRTVVRTPGPGLSLAWKLLWLHTDCATEGRARAKDLYDAVLLAEADVTDLSPGLLREVFRHRAGGTAAADAPRPDTVVPDTVVLDSTDWADFRAAHPWVRGTAREWADRLDRALEAMPLRAGA</sequence>
<dbReference type="HOGENOM" id="CLU_047967_0_0_11"/>
<reference evidence="1 2" key="1">
    <citation type="journal article" date="2010" name="Mol. Plant Microbe Interact.">
        <title>Streptomyces scabies 87-22 contains a coronafacic acid-like biosynthetic cluster that contributes to plant-microbe interactions.</title>
        <authorList>
            <person name="Bignell D.R."/>
            <person name="Seipke R.F."/>
            <person name="Huguet-Tapia J.C."/>
            <person name="Chambers A.H."/>
            <person name="Parry R.J."/>
            <person name="Loria R."/>
        </authorList>
    </citation>
    <scope>NUCLEOTIDE SEQUENCE [LARGE SCALE GENOMIC DNA]</scope>
    <source>
        <strain evidence="1 2">87.22</strain>
    </source>
</reference>
<dbReference type="GeneID" id="24309766"/>
<accession>C9ZCG2</accession>
<dbReference type="RefSeq" id="WP_013003922.1">
    <property type="nucleotide sequence ID" value="NC_013929.1"/>
</dbReference>
<dbReference type="KEGG" id="scb:SCAB_63531"/>
<dbReference type="EMBL" id="FN554889">
    <property type="protein sequence ID" value="CBG73362.1"/>
    <property type="molecule type" value="Genomic_DNA"/>
</dbReference>
<protein>
    <recommendedName>
        <fullName evidence="3">Nucleotidyl transferase AbiEii toxin, Type IV TA system</fullName>
    </recommendedName>
</protein>